<keyword evidence="1" id="KW-1133">Transmembrane helix</keyword>
<sequence length="143" mass="16993">MIMLRYSYHLLSALFISILLLLIMFVMDVVMHTTHLTLLLINIDFIADPNKTPLILELSIHIIIGFCIYITFLIIYLLFKPLYKLSYLLLIIIFLILYPLLITLAERTLFQFNCVEYALWMIAHLIFTLLMAWSIPYFSKKKW</sequence>
<reference evidence="2 3" key="1">
    <citation type="submission" date="2020-06" db="EMBL/GenBank/DDBJ databases">
        <title>Staphylococcus borealis sp. nov. -A novel member of the Staphylococcaceae family isolated from skin and blood in humans.</title>
        <authorList>
            <person name="Pain M."/>
            <person name="Wolden R."/>
            <person name="Jaen-Luchoro D."/>
            <person name="Salva-Serra F."/>
            <person name="Iglesias B.P."/>
            <person name="Karlsson R."/>
            <person name="Klingenberg C."/>
            <person name="Cavanagh J.P."/>
        </authorList>
    </citation>
    <scope>NUCLEOTIDE SEQUENCE [LARGE SCALE GENOMIC DNA]</scope>
    <source>
        <strain evidence="2 3">58-22</strain>
    </source>
</reference>
<dbReference type="Proteomes" id="UP000610527">
    <property type="component" value="Unassembled WGS sequence"/>
</dbReference>
<name>A0ABX2LLK5_9STAP</name>
<accession>A0ABX2LLK5</accession>
<feature type="transmembrane region" description="Helical" evidence="1">
    <location>
        <begin position="58"/>
        <end position="79"/>
    </location>
</feature>
<keyword evidence="3" id="KW-1185">Reference proteome</keyword>
<comment type="caution">
    <text evidence="2">The sequence shown here is derived from an EMBL/GenBank/DDBJ whole genome shotgun (WGS) entry which is preliminary data.</text>
</comment>
<protein>
    <recommendedName>
        <fullName evidence="4">Integral membrane protein</fullName>
    </recommendedName>
</protein>
<evidence type="ECO:0000256" key="1">
    <source>
        <dbReference type="SAM" id="Phobius"/>
    </source>
</evidence>
<organism evidence="2 3">
    <name type="scientific">Staphylococcus borealis</name>
    <dbReference type="NCBI Taxonomy" id="2742203"/>
    <lineage>
        <taxon>Bacteria</taxon>
        <taxon>Bacillati</taxon>
        <taxon>Bacillota</taxon>
        <taxon>Bacilli</taxon>
        <taxon>Bacillales</taxon>
        <taxon>Staphylococcaceae</taxon>
        <taxon>Staphylococcus</taxon>
    </lineage>
</organism>
<dbReference type="EMBL" id="JABVEG010000001">
    <property type="protein sequence ID" value="NUI81556.1"/>
    <property type="molecule type" value="Genomic_DNA"/>
</dbReference>
<feature type="transmembrane region" description="Helical" evidence="1">
    <location>
        <begin position="7"/>
        <end position="27"/>
    </location>
</feature>
<dbReference type="RefSeq" id="WP_174841356.1">
    <property type="nucleotide sequence ID" value="NZ_CUEE01000001.1"/>
</dbReference>
<feature type="transmembrane region" description="Helical" evidence="1">
    <location>
        <begin position="86"/>
        <end position="105"/>
    </location>
</feature>
<dbReference type="GeneID" id="74185389"/>
<keyword evidence="1" id="KW-0472">Membrane</keyword>
<gene>
    <name evidence="2" type="ORF">HUN84_02110</name>
</gene>
<proteinExistence type="predicted"/>
<evidence type="ECO:0008006" key="4">
    <source>
        <dbReference type="Google" id="ProtNLM"/>
    </source>
</evidence>
<evidence type="ECO:0000313" key="3">
    <source>
        <dbReference type="Proteomes" id="UP000610527"/>
    </source>
</evidence>
<evidence type="ECO:0000313" key="2">
    <source>
        <dbReference type="EMBL" id="NUI81556.1"/>
    </source>
</evidence>
<feature type="transmembrane region" description="Helical" evidence="1">
    <location>
        <begin position="117"/>
        <end position="138"/>
    </location>
</feature>
<keyword evidence="1" id="KW-0812">Transmembrane</keyword>